<comment type="catalytic activity">
    <reaction evidence="1">
        <text>Hydrolysis of terminal non-reducing alpha-L-rhamnose residues in alpha-L-rhamnosides.</text>
        <dbReference type="EC" id="3.2.1.40"/>
    </reaction>
</comment>
<feature type="domain" description="Bacterial alpha-L-rhamnosidase N-terminal" evidence="5">
    <location>
        <begin position="35"/>
        <end position="203"/>
    </location>
</feature>
<dbReference type="Gene3D" id="2.60.120.260">
    <property type="entry name" value="Galactose-binding domain-like"/>
    <property type="match status" value="2"/>
</dbReference>
<dbReference type="InterPro" id="IPR008928">
    <property type="entry name" value="6-hairpin_glycosidase_sf"/>
</dbReference>
<dbReference type="Pfam" id="PF17390">
    <property type="entry name" value="Bac_rhamnosid_C"/>
    <property type="match status" value="1"/>
</dbReference>
<dbReference type="InterPro" id="IPR035396">
    <property type="entry name" value="Bac_rhamnosid6H"/>
</dbReference>
<evidence type="ECO:0000313" key="8">
    <source>
        <dbReference type="EMBL" id="OUE04607.1"/>
    </source>
</evidence>
<reference evidence="8 9" key="1">
    <citation type="submission" date="2016-08" db="EMBL/GenBank/DDBJ databases">
        <title>Genome sequence of Clavibacter michiganensis subsp. michiganensis strain CASJ007.</title>
        <authorList>
            <person name="Thapa S.P."/>
            <person name="Coaker G."/>
        </authorList>
    </citation>
    <scope>NUCLEOTIDE SEQUENCE [LARGE SCALE GENOMIC DNA]</scope>
    <source>
        <strain evidence="8">CASJ007</strain>
    </source>
</reference>
<proteinExistence type="predicted"/>
<organism evidence="8 9">
    <name type="scientific">Clavibacter michiganensis subsp. michiganensis</name>
    <dbReference type="NCBI Taxonomy" id="33013"/>
    <lineage>
        <taxon>Bacteria</taxon>
        <taxon>Bacillati</taxon>
        <taxon>Actinomycetota</taxon>
        <taxon>Actinomycetes</taxon>
        <taxon>Micrococcales</taxon>
        <taxon>Microbacteriaceae</taxon>
        <taxon>Clavibacter</taxon>
    </lineage>
</organism>
<keyword evidence="9" id="KW-1185">Reference proteome</keyword>
<dbReference type="InterPro" id="IPR035398">
    <property type="entry name" value="Bac_rhamnosid_C"/>
</dbReference>
<dbReference type="InterPro" id="IPR012341">
    <property type="entry name" value="6hp_glycosidase-like_sf"/>
</dbReference>
<evidence type="ECO:0000259" key="4">
    <source>
        <dbReference type="Pfam" id="PF05592"/>
    </source>
</evidence>
<evidence type="ECO:0000256" key="3">
    <source>
        <dbReference type="ARBA" id="ARBA00022801"/>
    </source>
</evidence>
<dbReference type="Pfam" id="PF05592">
    <property type="entry name" value="Bac_rhamnosid"/>
    <property type="match status" value="1"/>
</dbReference>
<protein>
    <recommendedName>
        <fullName evidence="2">alpha-L-rhamnosidase</fullName>
        <ecNumber evidence="2">3.2.1.40</ecNumber>
    </recommendedName>
</protein>
<dbReference type="GeneID" id="92949130"/>
<dbReference type="PANTHER" id="PTHR33307:SF6">
    <property type="entry name" value="ALPHA-RHAMNOSIDASE (EUROFUNG)-RELATED"/>
    <property type="match status" value="1"/>
</dbReference>
<gene>
    <name evidence="8" type="ORF">CMMCAS07_06650</name>
</gene>
<evidence type="ECO:0000259" key="7">
    <source>
        <dbReference type="Pfam" id="PF17390"/>
    </source>
</evidence>
<dbReference type="RefSeq" id="WP_011931324.1">
    <property type="nucleotide sequence ID" value="NZ_CP033724.1"/>
</dbReference>
<dbReference type="InterPro" id="IPR016007">
    <property type="entry name" value="Alpha_rhamnosid"/>
</dbReference>
<dbReference type="Pfam" id="PF17389">
    <property type="entry name" value="Bac_rhamnosid6H"/>
    <property type="match status" value="1"/>
</dbReference>
<dbReference type="EMBL" id="MDHH01000001">
    <property type="protein sequence ID" value="OUE04607.1"/>
    <property type="molecule type" value="Genomic_DNA"/>
</dbReference>
<dbReference type="InterPro" id="IPR013737">
    <property type="entry name" value="Bac_rhamnosid_N"/>
</dbReference>
<evidence type="ECO:0000256" key="2">
    <source>
        <dbReference type="ARBA" id="ARBA00012652"/>
    </source>
</evidence>
<dbReference type="InterPro" id="IPR008902">
    <property type="entry name" value="Rhamnosid_concanavalin"/>
</dbReference>
<dbReference type="Pfam" id="PF08531">
    <property type="entry name" value="Bac_rhamnosid_N"/>
    <property type="match status" value="1"/>
</dbReference>
<feature type="domain" description="Alpha-L-rhamnosidase six-hairpin glycosidase" evidence="6">
    <location>
        <begin position="318"/>
        <end position="663"/>
    </location>
</feature>
<dbReference type="Gene3D" id="1.50.10.10">
    <property type="match status" value="1"/>
</dbReference>
<feature type="domain" description="Alpha-L-rhamnosidase concanavalin-like" evidence="4">
    <location>
        <begin position="212"/>
        <end position="313"/>
    </location>
</feature>
<dbReference type="Proteomes" id="UP000195062">
    <property type="component" value="Unassembled WGS sequence"/>
</dbReference>
<accession>A0A1Y3FFM6</accession>
<evidence type="ECO:0000259" key="6">
    <source>
        <dbReference type="Pfam" id="PF17389"/>
    </source>
</evidence>
<sequence>MTAHDWQARFVGSSTPSSAGDPALYVRHTFSLRDDVLNATLHVTALGIVEPSLNGAKVGNELLAPGWTSYRHRLGVSSYDVTSSLQPGENVLGAVVGEGWAAGLLSYEGIRHNYIDRPAVFLQLEVEYADRTETIVSGEASRCSTGAVKAHGLYEGEEYDARLEPTGWDQPGFDDGAWQSAVVIEWDLATLRADIAPPIRAMEEIEPVAITTTPAGRTVVDFGVNLVGWVRIRVSGDRGATVVLRHAETLTPGGEPEYESNRGAAATDRYTMRGGEVPETWEPRFTFHGFRYVDVEGWPGTLSAEDIRAIVVHSDMARSGWFETSNDLVTKFHGNVVRSMRGNFVGVPTDCPQRDERMGWTGDLNAFAPSAAFLYDVRGVLRSWLEDLAAEQTEKGFVPWVVPDILTHPSAPTALWSDVAISLPWVLYNEYGDLEILRRSYPSMVAFMTQVEPLLDEDGLWSKGYQFGDWLDPDAPPENAAAGKTDKHLVASAYLCKTTRELAATAGLLGEEDDAAHFSALAERVRAAFRHQYVTPAGRVTNESSTAYALAIVFEILQGEQRRKAGDRLAELVAQSGYRISTGFAGTPHVADALTSTGHVQEAYLLLLEEGCPSFLYPVTMGATTIWERWDSVLPDGTLNSTGMTSLNHYALGSVADWLHRVVGGLERIEPGWQRIKIAPIPGGNLTSARVAHDTVLGRAEVGWQLESGHMELNVVIPEGATATVVLPLHPDNLVEEVGPGGHSWRYATTQDARRTYGLDTPLAVLVENRRAWQEVLKVFATHLPGISIDSNVPEAAAMTLDMIMVHLPVQLMTAGPEALRRDLEATLERLSN</sequence>
<dbReference type="PANTHER" id="PTHR33307">
    <property type="entry name" value="ALPHA-RHAMNOSIDASE (EUROFUNG)"/>
    <property type="match status" value="1"/>
</dbReference>
<dbReference type="SUPFAM" id="SSF48208">
    <property type="entry name" value="Six-hairpin glycosidases"/>
    <property type="match status" value="1"/>
</dbReference>
<dbReference type="OMA" id="IWELWNG"/>
<feature type="domain" description="Alpha-L-rhamnosidase C-terminal" evidence="7">
    <location>
        <begin position="665"/>
        <end position="738"/>
    </location>
</feature>
<dbReference type="GO" id="GO:0030596">
    <property type="term" value="F:alpha-L-rhamnosidase activity"/>
    <property type="evidence" value="ECO:0007669"/>
    <property type="project" value="UniProtKB-EC"/>
</dbReference>
<dbReference type="PIRSF" id="PIRSF010631">
    <property type="entry name" value="A-rhamnsds"/>
    <property type="match status" value="1"/>
</dbReference>
<evidence type="ECO:0000259" key="5">
    <source>
        <dbReference type="Pfam" id="PF08531"/>
    </source>
</evidence>
<keyword evidence="3" id="KW-0378">Hydrolase</keyword>
<dbReference type="EC" id="3.2.1.40" evidence="2"/>
<dbReference type="AlphaFoldDB" id="A0A1Y3FFM6"/>
<dbReference type="GO" id="GO:0005975">
    <property type="term" value="P:carbohydrate metabolic process"/>
    <property type="evidence" value="ECO:0007669"/>
    <property type="project" value="InterPro"/>
</dbReference>
<name>A0A1Y3FFM6_CLAMM</name>
<dbReference type="Gene3D" id="2.60.420.10">
    <property type="entry name" value="Maltose phosphorylase, domain 3"/>
    <property type="match status" value="1"/>
</dbReference>
<evidence type="ECO:0000256" key="1">
    <source>
        <dbReference type="ARBA" id="ARBA00001445"/>
    </source>
</evidence>
<comment type="caution">
    <text evidence="8">The sequence shown here is derived from an EMBL/GenBank/DDBJ whole genome shotgun (WGS) entry which is preliminary data.</text>
</comment>
<evidence type="ECO:0000313" key="9">
    <source>
        <dbReference type="Proteomes" id="UP000195062"/>
    </source>
</evidence>